<feature type="compositionally biased region" description="Low complexity" evidence="10">
    <location>
        <begin position="21"/>
        <end position="32"/>
    </location>
</feature>
<keyword evidence="8 9" id="KW-0539">Nucleus</keyword>
<dbReference type="Proteomes" id="UP000317494">
    <property type="component" value="Unassembled WGS sequence"/>
</dbReference>
<comment type="similarity">
    <text evidence="2 9">Belongs to the EAF6 family.</text>
</comment>
<dbReference type="OrthoDB" id="440324at2759"/>
<evidence type="ECO:0000313" key="11">
    <source>
        <dbReference type="EMBL" id="TPX48883.1"/>
    </source>
</evidence>
<keyword evidence="6" id="KW-0175">Coiled coil</keyword>
<evidence type="ECO:0000256" key="1">
    <source>
        <dbReference type="ARBA" id="ARBA00004123"/>
    </source>
</evidence>
<keyword evidence="9" id="KW-0234">DNA repair</keyword>
<comment type="function">
    <text evidence="9">Component of the NuA4 histone acetyltransferase complex which is involved in transcriptional activation of selected genes principally by acetylation of nucleosomal histone H4 and H2A. The NuA4 complex is also involved in DNA repair.</text>
</comment>
<evidence type="ECO:0000256" key="3">
    <source>
        <dbReference type="ARBA" id="ARBA00018504"/>
    </source>
</evidence>
<organism evidence="12 14">
    <name type="scientific">Synchytrium endobioticum</name>
    <dbReference type="NCBI Taxonomy" id="286115"/>
    <lineage>
        <taxon>Eukaryota</taxon>
        <taxon>Fungi</taxon>
        <taxon>Fungi incertae sedis</taxon>
        <taxon>Chytridiomycota</taxon>
        <taxon>Chytridiomycota incertae sedis</taxon>
        <taxon>Chytridiomycetes</taxon>
        <taxon>Synchytriales</taxon>
        <taxon>Synchytriaceae</taxon>
        <taxon>Synchytrium</taxon>
    </lineage>
</organism>
<evidence type="ECO:0000256" key="7">
    <source>
        <dbReference type="ARBA" id="ARBA00023163"/>
    </source>
</evidence>
<evidence type="ECO:0000256" key="6">
    <source>
        <dbReference type="ARBA" id="ARBA00023054"/>
    </source>
</evidence>
<dbReference type="Pfam" id="PF09340">
    <property type="entry name" value="NuA4"/>
    <property type="match status" value="1"/>
</dbReference>
<keyword evidence="13" id="KW-1185">Reference proteome</keyword>
<reference evidence="13 14" key="1">
    <citation type="journal article" date="2019" name="Sci. Rep.">
        <title>Comparative genomics of chytrid fungi reveal insights into the obligate biotrophic and pathogenic lifestyle of Synchytrium endobioticum.</title>
        <authorList>
            <person name="van de Vossenberg B.T.L.H."/>
            <person name="Warris S."/>
            <person name="Nguyen H.D.T."/>
            <person name="van Gent-Pelzer M.P.E."/>
            <person name="Joly D.L."/>
            <person name="van de Geest H.C."/>
            <person name="Bonants P.J.M."/>
            <person name="Smith D.S."/>
            <person name="Levesque C.A."/>
            <person name="van der Lee T.A.J."/>
        </authorList>
    </citation>
    <scope>NUCLEOTIDE SEQUENCE [LARGE SCALE GENOMIC DNA]</scope>
    <source>
        <strain evidence="12 14">LEV6574</strain>
        <strain evidence="11 13">MB42</strain>
    </source>
</reference>
<dbReference type="InterPro" id="IPR015418">
    <property type="entry name" value="Eaf6"/>
</dbReference>
<dbReference type="PANTHER" id="PTHR13476">
    <property type="entry name" value="CHROMATIN MODIFICATION-RELATED PROTEIN MEAF6"/>
    <property type="match status" value="1"/>
</dbReference>
<evidence type="ECO:0000256" key="5">
    <source>
        <dbReference type="ARBA" id="ARBA00023015"/>
    </source>
</evidence>
<keyword evidence="9" id="KW-0227">DNA damage</keyword>
<evidence type="ECO:0000313" key="14">
    <source>
        <dbReference type="Proteomes" id="UP000320475"/>
    </source>
</evidence>
<feature type="region of interest" description="Disordered" evidence="10">
    <location>
        <begin position="1"/>
        <end position="60"/>
    </location>
</feature>
<evidence type="ECO:0000256" key="8">
    <source>
        <dbReference type="ARBA" id="ARBA00023242"/>
    </source>
</evidence>
<keyword evidence="5 9" id="KW-0805">Transcription regulation</keyword>
<dbReference type="GO" id="GO:0005634">
    <property type="term" value="C:nucleus"/>
    <property type="evidence" value="ECO:0007669"/>
    <property type="project" value="UniProtKB-SubCell"/>
</dbReference>
<dbReference type="GO" id="GO:0006281">
    <property type="term" value="P:DNA repair"/>
    <property type="evidence" value="ECO:0007669"/>
    <property type="project" value="UniProtKB-UniRule"/>
</dbReference>
<accession>A0A507DGU6</accession>
<name>A0A507DGU6_9FUNG</name>
<gene>
    <name evidence="12" type="ORF">SeLEV6574_g00857</name>
    <name evidence="11" type="ORF">SeMB42_g02827</name>
</gene>
<dbReference type="AlphaFoldDB" id="A0A507DGU6"/>
<proteinExistence type="inferred from homology"/>
<evidence type="ECO:0000256" key="2">
    <source>
        <dbReference type="ARBA" id="ARBA00010916"/>
    </source>
</evidence>
<dbReference type="VEuPathDB" id="FungiDB:SeMB42_g02827"/>
<feature type="compositionally biased region" description="Polar residues" evidence="10">
    <location>
        <begin position="38"/>
        <end position="47"/>
    </location>
</feature>
<dbReference type="GO" id="GO:0035267">
    <property type="term" value="C:NuA4 histone acetyltransferase complex"/>
    <property type="evidence" value="ECO:0007669"/>
    <property type="project" value="UniProtKB-UniRule"/>
</dbReference>
<keyword evidence="7 9" id="KW-0804">Transcription</keyword>
<dbReference type="GO" id="GO:0006325">
    <property type="term" value="P:chromatin organization"/>
    <property type="evidence" value="ECO:0007669"/>
    <property type="project" value="UniProtKB-KW"/>
</dbReference>
<protein>
    <recommendedName>
        <fullName evidence="3 9">Chromatin modification-related protein EAF6</fullName>
    </recommendedName>
</protein>
<evidence type="ECO:0000256" key="10">
    <source>
        <dbReference type="SAM" id="MobiDB-lite"/>
    </source>
</evidence>
<comment type="subunit">
    <text evidence="9">Component of the NuA4 histone acetyltransferase complex.</text>
</comment>
<dbReference type="Proteomes" id="UP000320475">
    <property type="component" value="Unassembled WGS sequence"/>
</dbReference>
<comment type="caution">
    <text evidence="12">The sequence shown here is derived from an EMBL/GenBank/DDBJ whole genome shotgun (WGS) entry which is preliminary data.</text>
</comment>
<keyword evidence="4 9" id="KW-0156">Chromatin regulator</keyword>
<evidence type="ECO:0000256" key="4">
    <source>
        <dbReference type="ARBA" id="ARBA00022853"/>
    </source>
</evidence>
<dbReference type="EMBL" id="QEAN01000092">
    <property type="protein sequence ID" value="TPX48883.1"/>
    <property type="molecule type" value="Genomic_DNA"/>
</dbReference>
<evidence type="ECO:0000313" key="13">
    <source>
        <dbReference type="Proteomes" id="UP000317494"/>
    </source>
</evidence>
<dbReference type="EMBL" id="QEAM01000016">
    <property type="protein sequence ID" value="TPX50535.1"/>
    <property type="molecule type" value="Genomic_DNA"/>
</dbReference>
<comment type="subcellular location">
    <subcellularLocation>
        <location evidence="1 9">Nucleus</location>
    </subcellularLocation>
</comment>
<sequence length="177" mass="19612">MSSSSAEAESEPTNRKEASDKQAALSSSSASSVDNKENGNATASTANADGPPASSAAAIDQATMDHLTEAEKILSDLVHKKKQLDKQLAGVEASIYALEESYLTDTQQYGNVVRGFDGYLHGRPDKKKYKINDADRLFSHSSVTFQHALEIKAREEGYMQEEEEMFHRRKKSRYLYE</sequence>
<evidence type="ECO:0000313" key="12">
    <source>
        <dbReference type="EMBL" id="TPX50535.1"/>
    </source>
</evidence>
<evidence type="ECO:0000256" key="9">
    <source>
        <dbReference type="RuleBase" id="RU368022"/>
    </source>
</evidence>
<dbReference type="STRING" id="286115.A0A507DGU6"/>